<reference evidence="2" key="1">
    <citation type="journal article" date="2014" name="Int. J. Syst. Evol. Microbiol.">
        <title>Complete genome sequence of Corynebacterium casei LMG S-19264T (=DSM 44701T), isolated from a smear-ripened cheese.</title>
        <authorList>
            <consortium name="US DOE Joint Genome Institute (JGI-PGF)"/>
            <person name="Walter F."/>
            <person name="Albersmeier A."/>
            <person name="Kalinowski J."/>
            <person name="Ruckert C."/>
        </authorList>
    </citation>
    <scope>NUCLEOTIDE SEQUENCE</scope>
    <source>
        <strain evidence="2">KCTC 32182</strain>
    </source>
</reference>
<accession>A0A918U8Y0</accession>
<organism evidence="2 3">
    <name type="scientific">Paludibacterium paludis</name>
    <dbReference type="NCBI Taxonomy" id="1225769"/>
    <lineage>
        <taxon>Bacteria</taxon>
        <taxon>Pseudomonadati</taxon>
        <taxon>Pseudomonadota</taxon>
        <taxon>Betaproteobacteria</taxon>
        <taxon>Neisseriales</taxon>
        <taxon>Chromobacteriaceae</taxon>
        <taxon>Paludibacterium</taxon>
    </lineage>
</organism>
<evidence type="ECO:0000313" key="3">
    <source>
        <dbReference type="Proteomes" id="UP000645257"/>
    </source>
</evidence>
<feature type="region of interest" description="Disordered" evidence="1">
    <location>
        <begin position="105"/>
        <end position="125"/>
    </location>
</feature>
<gene>
    <name evidence="2" type="ORF">GCM10011289_13530</name>
</gene>
<comment type="caution">
    <text evidence="2">The sequence shown here is derived from an EMBL/GenBank/DDBJ whole genome shotgun (WGS) entry which is preliminary data.</text>
</comment>
<dbReference type="AlphaFoldDB" id="A0A918U8Y0"/>
<dbReference type="RefSeq" id="WP_189532591.1">
    <property type="nucleotide sequence ID" value="NZ_BMYX01000006.1"/>
</dbReference>
<sequence>MTTETERIFISADLVEGAEPPHPLLAQWLRQGRLRVWRANTGGLADPAAMETDCSQEAMARAVSAAHIRVAVLASNGQPDGDMLTAALRDAGVHVFGGHELDSAQRCLANPEPSPRAAPRDDWSI</sequence>
<evidence type="ECO:0000313" key="2">
    <source>
        <dbReference type="EMBL" id="GGY11908.1"/>
    </source>
</evidence>
<reference evidence="2" key="2">
    <citation type="submission" date="2020-09" db="EMBL/GenBank/DDBJ databases">
        <authorList>
            <person name="Sun Q."/>
            <person name="Kim S."/>
        </authorList>
    </citation>
    <scope>NUCLEOTIDE SEQUENCE</scope>
    <source>
        <strain evidence="2">KCTC 32182</strain>
    </source>
</reference>
<name>A0A918U8Y0_9NEIS</name>
<dbReference type="Proteomes" id="UP000645257">
    <property type="component" value="Unassembled WGS sequence"/>
</dbReference>
<evidence type="ECO:0000256" key="1">
    <source>
        <dbReference type="SAM" id="MobiDB-lite"/>
    </source>
</evidence>
<proteinExistence type="predicted"/>
<protein>
    <submittedName>
        <fullName evidence="2">Uncharacterized protein</fullName>
    </submittedName>
</protein>
<keyword evidence="3" id="KW-1185">Reference proteome</keyword>
<dbReference type="EMBL" id="BMYX01000006">
    <property type="protein sequence ID" value="GGY11908.1"/>
    <property type="molecule type" value="Genomic_DNA"/>
</dbReference>